<gene>
    <name evidence="1" type="ORF">L6164_029402</name>
</gene>
<evidence type="ECO:0000313" key="2">
    <source>
        <dbReference type="Proteomes" id="UP000828941"/>
    </source>
</evidence>
<comment type="caution">
    <text evidence="1">The sequence shown here is derived from an EMBL/GenBank/DDBJ whole genome shotgun (WGS) entry which is preliminary data.</text>
</comment>
<keyword evidence="2" id="KW-1185">Reference proteome</keyword>
<reference evidence="1 2" key="1">
    <citation type="journal article" date="2022" name="DNA Res.">
        <title>Chromosomal-level genome assembly of the orchid tree Bauhinia variegata (Leguminosae; Cercidoideae) supports the allotetraploid origin hypothesis of Bauhinia.</title>
        <authorList>
            <person name="Zhong Y."/>
            <person name="Chen Y."/>
            <person name="Zheng D."/>
            <person name="Pang J."/>
            <person name="Liu Y."/>
            <person name="Luo S."/>
            <person name="Meng S."/>
            <person name="Qian L."/>
            <person name="Wei D."/>
            <person name="Dai S."/>
            <person name="Zhou R."/>
        </authorList>
    </citation>
    <scope>NUCLEOTIDE SEQUENCE [LARGE SCALE GENOMIC DNA]</scope>
    <source>
        <strain evidence="1">BV-YZ2020</strain>
    </source>
</reference>
<dbReference type="EMBL" id="CM039437">
    <property type="protein sequence ID" value="KAI4306094.1"/>
    <property type="molecule type" value="Genomic_DNA"/>
</dbReference>
<organism evidence="1 2">
    <name type="scientific">Bauhinia variegata</name>
    <name type="common">Purple orchid tree</name>
    <name type="synonym">Phanera variegata</name>
    <dbReference type="NCBI Taxonomy" id="167791"/>
    <lineage>
        <taxon>Eukaryota</taxon>
        <taxon>Viridiplantae</taxon>
        <taxon>Streptophyta</taxon>
        <taxon>Embryophyta</taxon>
        <taxon>Tracheophyta</taxon>
        <taxon>Spermatophyta</taxon>
        <taxon>Magnoliopsida</taxon>
        <taxon>eudicotyledons</taxon>
        <taxon>Gunneridae</taxon>
        <taxon>Pentapetalae</taxon>
        <taxon>rosids</taxon>
        <taxon>fabids</taxon>
        <taxon>Fabales</taxon>
        <taxon>Fabaceae</taxon>
        <taxon>Cercidoideae</taxon>
        <taxon>Cercideae</taxon>
        <taxon>Bauhiniinae</taxon>
        <taxon>Bauhinia</taxon>
    </lineage>
</organism>
<name>A0ACB9L8P9_BAUVA</name>
<protein>
    <submittedName>
        <fullName evidence="1">Uncharacterized protein</fullName>
    </submittedName>
</protein>
<sequence>MARASLTCQNHWDPHFRNARLRCVALARCSCSCCGCVTKRCFQYRKILKGVFDRGKRGGQWSRNTKMSQPNQNNNPESSGDTPLKRKRGRPRKYPRADLEESPYASKDQNMIQNRVIGEHARAPSGFGAVNGNQPHQREENDSDGAMVGQAVSGVIEAVFDAGYLLCVKVENSDTILRGLVFKPGSYVPITAQNDVAPGVPMIQRNAVPFPSVTYTRVQNTQPKERNEQNANVHRNETHAANGPPAAGQVSRATVSSNNSVASQSKKVSPMAEQTAHPLGRGSMIPVATPANFSNGVPASNQLPQVITPASLGSRSNVTKEIPVVGNQAPLSQIQTSQNMSVKGIQNKGDPHGLLDAEERKSLKLAPNVPSENLVTEAMFMKRIQTPAAPVDLTLMKDPSTGQEEKANDNIDEALLITPLQAVQGDKEEHSISASEPMDKDKSGKMAELLQALQDNTMENQVPKAEMLGSGH</sequence>
<accession>A0ACB9L8P9</accession>
<evidence type="ECO:0000313" key="1">
    <source>
        <dbReference type="EMBL" id="KAI4306094.1"/>
    </source>
</evidence>
<proteinExistence type="predicted"/>
<dbReference type="Proteomes" id="UP000828941">
    <property type="component" value="Chromosome 12"/>
</dbReference>